<proteinExistence type="predicted"/>
<dbReference type="Proteomes" id="UP000188145">
    <property type="component" value="Chromosome"/>
</dbReference>
<dbReference type="EMBL" id="CP019606">
    <property type="protein sequence ID" value="AQP48106.1"/>
    <property type="molecule type" value="Genomic_DNA"/>
</dbReference>
<dbReference type="AlphaFoldDB" id="A0A1Q2CPR9"/>
<dbReference type="STRING" id="1332264.BW730_12000"/>
<sequence length="184" mass="19953">MNELATRHAALVDRFGSIADAVTDWDAPTPVAEWQARDVVTHLTQWLPGMLAGMGVDLPVAEGDDPAALWREHSANVQALLEDDEQMSRVVTTSSGEQPLTQVLDNFYLADIFMHSWDLAKASGQDAGWNSDVVAGMVEGMTPMRDMLAGSGQFGDPVVLDETHTPEDRLVALIGRDPNWAPTA</sequence>
<accession>A0A1Q2CPR9</accession>
<evidence type="ECO:0000313" key="3">
    <source>
        <dbReference type="Proteomes" id="UP000188145"/>
    </source>
</evidence>
<keyword evidence="3" id="KW-1185">Reference proteome</keyword>
<evidence type="ECO:0000313" key="2">
    <source>
        <dbReference type="EMBL" id="AQP48106.1"/>
    </source>
</evidence>
<protein>
    <recommendedName>
        <fullName evidence="1">Mycothiol-dependent maleylpyruvate isomerase metal-binding domain-containing protein</fullName>
    </recommendedName>
</protein>
<name>A0A1Q2CPR9_9ACTN</name>
<dbReference type="InterPro" id="IPR034660">
    <property type="entry name" value="DinB/YfiT-like"/>
</dbReference>
<dbReference type="Pfam" id="PF11716">
    <property type="entry name" value="MDMPI_N"/>
    <property type="match status" value="1"/>
</dbReference>
<dbReference type="GO" id="GO:0046872">
    <property type="term" value="F:metal ion binding"/>
    <property type="evidence" value="ECO:0007669"/>
    <property type="project" value="InterPro"/>
</dbReference>
<organism evidence="2 3">
    <name type="scientific">Tessaracoccus aquimaris</name>
    <dbReference type="NCBI Taxonomy" id="1332264"/>
    <lineage>
        <taxon>Bacteria</taxon>
        <taxon>Bacillati</taxon>
        <taxon>Actinomycetota</taxon>
        <taxon>Actinomycetes</taxon>
        <taxon>Propionibacteriales</taxon>
        <taxon>Propionibacteriaceae</taxon>
        <taxon>Tessaracoccus</taxon>
    </lineage>
</organism>
<dbReference type="RefSeq" id="WP_077686435.1">
    <property type="nucleotide sequence ID" value="NZ_CP019606.1"/>
</dbReference>
<dbReference type="OrthoDB" id="5185819at2"/>
<dbReference type="SUPFAM" id="SSF109854">
    <property type="entry name" value="DinB/YfiT-like putative metalloenzymes"/>
    <property type="match status" value="1"/>
</dbReference>
<feature type="domain" description="Mycothiol-dependent maleylpyruvate isomerase metal-binding" evidence="1">
    <location>
        <begin position="10"/>
        <end position="120"/>
    </location>
</feature>
<dbReference type="KEGG" id="tes:BW730_12000"/>
<gene>
    <name evidence="2" type="ORF">BW730_12000</name>
</gene>
<reference evidence="3" key="1">
    <citation type="submission" date="2017-02" db="EMBL/GenBank/DDBJ databases">
        <title>Tessaracoccus aquaemaris sp. nov., isolated from the intestine of a Korean rockfish, Sebastes schlegelii, in a marine aquaculture pond.</title>
        <authorList>
            <person name="Tak E.J."/>
            <person name="Bae J.-W."/>
        </authorList>
    </citation>
    <scope>NUCLEOTIDE SEQUENCE [LARGE SCALE GENOMIC DNA]</scope>
    <source>
        <strain evidence="3">NSG39</strain>
    </source>
</reference>
<dbReference type="InterPro" id="IPR024344">
    <property type="entry name" value="MDMPI_metal-binding"/>
</dbReference>
<evidence type="ECO:0000259" key="1">
    <source>
        <dbReference type="Pfam" id="PF11716"/>
    </source>
</evidence>